<sequence length="269" mass="28450">MPRSRPSKQKPALLSPNEIKSAAISNGRKTQSGAIVVCDQSPLPFELAYGSLALSHALRLAKPAVTAWIAPPEALEALQAADDRDATWTQLADAAAALRAAGVPSVEIAALLSLHPADITRLSDLNQACDKLRGLVSSGQISAGHSRILAKLAHPEQAHWSGWCLAHKPSVKQLAQAIAGKEKAAARLDAPDLGPFLAQLSEALGTAVELEDGELRLAFYSPEEVKGLMERLSRGPDGTSSPASSPSWLRIPIADNDCLHELTGHLIQM</sequence>
<dbReference type="Pfam" id="PF17762">
    <property type="entry name" value="HTH_ParB"/>
    <property type="match status" value="1"/>
</dbReference>
<gene>
    <name evidence="2" type="ORF">FHR65_004210</name>
</gene>
<proteinExistence type="predicted"/>
<name>A0AB73H344_9XANT</name>
<dbReference type="RefSeq" id="WP_184578967.1">
    <property type="nucleotide sequence ID" value="NZ_JACIIQ010000028.1"/>
</dbReference>
<evidence type="ECO:0000313" key="2">
    <source>
        <dbReference type="EMBL" id="MBB5672606.1"/>
    </source>
</evidence>
<evidence type="ECO:0000259" key="1">
    <source>
        <dbReference type="Pfam" id="PF17762"/>
    </source>
</evidence>
<dbReference type="EMBL" id="JACIIQ010000028">
    <property type="protein sequence ID" value="MBB5672606.1"/>
    <property type="molecule type" value="Genomic_DNA"/>
</dbReference>
<feature type="domain" description="ParB/Spo0J HTH" evidence="1">
    <location>
        <begin position="104"/>
        <end position="179"/>
    </location>
</feature>
<dbReference type="InterPro" id="IPR041468">
    <property type="entry name" value="HTH_ParB/Spo0J"/>
</dbReference>
<comment type="caution">
    <text evidence="2">The sequence shown here is derived from an EMBL/GenBank/DDBJ whole genome shotgun (WGS) entry which is preliminary data.</text>
</comment>
<protein>
    <recommendedName>
        <fullName evidence="1">ParB/Spo0J HTH domain-containing protein</fullName>
    </recommendedName>
</protein>
<accession>A0AB73H344</accession>
<reference evidence="2" key="1">
    <citation type="submission" date="2020-08" db="EMBL/GenBank/DDBJ databases">
        <title>Studying the diversity of plant-associated saprophytic bacteria and their role in host health and plant-pathogen interactions.</title>
        <authorList>
            <person name="Potnis N."/>
        </authorList>
    </citation>
    <scope>NUCLEOTIDE SEQUENCE</scope>
    <source>
        <strain evidence="2">F21</strain>
    </source>
</reference>
<organism evidence="2">
    <name type="scientific">Xanthomonas arboricola</name>
    <dbReference type="NCBI Taxonomy" id="56448"/>
    <lineage>
        <taxon>Bacteria</taxon>
        <taxon>Pseudomonadati</taxon>
        <taxon>Pseudomonadota</taxon>
        <taxon>Gammaproteobacteria</taxon>
        <taxon>Lysobacterales</taxon>
        <taxon>Lysobacteraceae</taxon>
        <taxon>Xanthomonas</taxon>
    </lineage>
</organism>
<dbReference type="SUPFAM" id="SSF109709">
    <property type="entry name" value="KorB DNA-binding domain-like"/>
    <property type="match status" value="1"/>
</dbReference>
<dbReference type="Proteomes" id="UP000528595">
    <property type="component" value="Unassembled WGS sequence"/>
</dbReference>
<dbReference type="AlphaFoldDB" id="A0AB73H344"/>
<dbReference type="Gene3D" id="1.10.10.2830">
    <property type="match status" value="1"/>
</dbReference>